<dbReference type="Pfam" id="PF07224">
    <property type="entry name" value="Chlorophyllase"/>
    <property type="match status" value="1"/>
</dbReference>
<evidence type="ECO:0000313" key="2">
    <source>
        <dbReference type="Proteomes" id="UP001604277"/>
    </source>
</evidence>
<dbReference type="InterPro" id="IPR029058">
    <property type="entry name" value="AB_hydrolase_fold"/>
</dbReference>
<protein>
    <submittedName>
        <fullName evidence="1">Chlorophyllase-1</fullName>
    </submittedName>
</protein>
<dbReference type="EMBL" id="JBFOLJ010000001">
    <property type="protein sequence ID" value="KAL2557186.1"/>
    <property type="molecule type" value="Genomic_DNA"/>
</dbReference>
<name>A0ABD1X5D6_9LAMI</name>
<proteinExistence type="predicted"/>
<dbReference type="PANTHER" id="PTHR33428:SF10">
    <property type="entry name" value="CHLOROPHYLLASE-1"/>
    <property type="match status" value="1"/>
</dbReference>
<dbReference type="InterPro" id="IPR017395">
    <property type="entry name" value="Chlorophyllase-like"/>
</dbReference>
<accession>A0ABD1X5D6</accession>
<comment type="caution">
    <text evidence="1">The sequence shown here is derived from an EMBL/GenBank/DDBJ whole genome shotgun (WGS) entry which is preliminary data.</text>
</comment>
<dbReference type="SUPFAM" id="SSF53474">
    <property type="entry name" value="alpha/beta-Hydrolases"/>
    <property type="match status" value="1"/>
</dbReference>
<dbReference type="PANTHER" id="PTHR33428">
    <property type="entry name" value="CHLOROPHYLLASE-2, CHLOROPLASTIC"/>
    <property type="match status" value="1"/>
</dbReference>
<reference evidence="2" key="1">
    <citation type="submission" date="2024-07" db="EMBL/GenBank/DDBJ databases">
        <title>Two chromosome-level genome assemblies of Korean endemic species Abeliophyllum distichum and Forsythia ovata (Oleaceae).</title>
        <authorList>
            <person name="Jang H."/>
        </authorList>
    </citation>
    <scope>NUCLEOTIDE SEQUENCE [LARGE SCALE GENOMIC DNA]</scope>
</reference>
<sequence length="309" mass="33615">MASLSESENAFATSTNSVFDQGSVKVKSCNVKTSDPSSPPTELFIVAPVEENTYPVLLFCHGFCIDNTWYSQLLQHISSHGYIVVAPQFYRCMLVFVKDEIDIAAKVTDWLSTGLPQVLKVKVKPNLSKLALSGHSRGGKVAFALALGHAPTSLKFSAIIGIDPVDGSSPSCRPEPKLLTYVPRSFNLEIPVGIIGTGLGDQSKCIIPPFAPDDVNHAEFFNESKPPSCYFLAKDYGHCDMLDESKANLASWVCRSGEGSKEDMRRGVGGIVVAFLNAYLENESRDLKDILDKPSIAPILLDPVIFVKD</sequence>
<organism evidence="1 2">
    <name type="scientific">Forsythia ovata</name>
    <dbReference type="NCBI Taxonomy" id="205694"/>
    <lineage>
        <taxon>Eukaryota</taxon>
        <taxon>Viridiplantae</taxon>
        <taxon>Streptophyta</taxon>
        <taxon>Embryophyta</taxon>
        <taxon>Tracheophyta</taxon>
        <taxon>Spermatophyta</taxon>
        <taxon>Magnoliopsida</taxon>
        <taxon>eudicotyledons</taxon>
        <taxon>Gunneridae</taxon>
        <taxon>Pentapetalae</taxon>
        <taxon>asterids</taxon>
        <taxon>lamiids</taxon>
        <taxon>Lamiales</taxon>
        <taxon>Oleaceae</taxon>
        <taxon>Forsythieae</taxon>
        <taxon>Forsythia</taxon>
    </lineage>
</organism>
<dbReference type="AlphaFoldDB" id="A0ABD1X5D6"/>
<dbReference type="Proteomes" id="UP001604277">
    <property type="component" value="Unassembled WGS sequence"/>
</dbReference>
<evidence type="ECO:0000313" key="1">
    <source>
        <dbReference type="EMBL" id="KAL2557186.1"/>
    </source>
</evidence>
<gene>
    <name evidence="1" type="ORF">Fot_01925</name>
</gene>
<dbReference type="Gene3D" id="3.40.50.1820">
    <property type="entry name" value="alpha/beta hydrolase"/>
    <property type="match status" value="1"/>
</dbReference>
<keyword evidence="2" id="KW-1185">Reference proteome</keyword>